<organism evidence="2 3">
    <name type="scientific">Protopolystoma xenopodis</name>
    <dbReference type="NCBI Taxonomy" id="117903"/>
    <lineage>
        <taxon>Eukaryota</taxon>
        <taxon>Metazoa</taxon>
        <taxon>Spiralia</taxon>
        <taxon>Lophotrochozoa</taxon>
        <taxon>Platyhelminthes</taxon>
        <taxon>Monogenea</taxon>
        <taxon>Polyopisthocotylea</taxon>
        <taxon>Polystomatidea</taxon>
        <taxon>Polystomatidae</taxon>
        <taxon>Protopolystoma</taxon>
    </lineage>
</organism>
<comment type="caution">
    <text evidence="2">The sequence shown here is derived from an EMBL/GenBank/DDBJ whole genome shotgun (WGS) entry which is preliminary data.</text>
</comment>
<dbReference type="Proteomes" id="UP000784294">
    <property type="component" value="Unassembled WGS sequence"/>
</dbReference>
<accession>A0A3S5CPJ3</accession>
<name>A0A3S5CPJ3_9PLAT</name>
<feature type="region of interest" description="Disordered" evidence="1">
    <location>
        <begin position="30"/>
        <end position="78"/>
    </location>
</feature>
<dbReference type="EMBL" id="CAAALY010255783">
    <property type="protein sequence ID" value="VEL37717.1"/>
    <property type="molecule type" value="Genomic_DNA"/>
</dbReference>
<proteinExistence type="predicted"/>
<evidence type="ECO:0000256" key="1">
    <source>
        <dbReference type="SAM" id="MobiDB-lite"/>
    </source>
</evidence>
<keyword evidence="3" id="KW-1185">Reference proteome</keyword>
<gene>
    <name evidence="2" type="ORF">PXEA_LOCUS31157</name>
</gene>
<reference evidence="2" key="1">
    <citation type="submission" date="2018-11" db="EMBL/GenBank/DDBJ databases">
        <authorList>
            <consortium name="Pathogen Informatics"/>
        </authorList>
    </citation>
    <scope>NUCLEOTIDE SEQUENCE</scope>
</reference>
<evidence type="ECO:0000313" key="2">
    <source>
        <dbReference type="EMBL" id="VEL37717.1"/>
    </source>
</evidence>
<sequence>MTPLYGDDREANGNIASHWSDAENHDYYGRGSGNSYVQQGLPDAPTKSRKRSQANTTKLKESATKHKVITALSPYPPS</sequence>
<dbReference type="AlphaFoldDB" id="A0A3S5CPJ3"/>
<evidence type="ECO:0000313" key="3">
    <source>
        <dbReference type="Proteomes" id="UP000784294"/>
    </source>
</evidence>
<protein>
    <submittedName>
        <fullName evidence="2">Uncharacterized protein</fullName>
    </submittedName>
</protein>